<protein>
    <submittedName>
        <fullName evidence="2">Uncharacterized protein</fullName>
    </submittedName>
</protein>
<sequence>MAMAMAMAMAMGAGGSRAPEIRSEKRRKKKLGNQKLMEVFGEVTTWKEICDLNCRSRTARKFIPPLAAFGAKEPNSSTRMKFQQLEKKDKDLILVGVPEWSPKREASCVLS</sequence>
<gene>
    <name evidence="2" type="ORF">SELMODRAFT_432438</name>
</gene>
<dbReference type="Proteomes" id="UP000001514">
    <property type="component" value="Unassembled WGS sequence"/>
</dbReference>
<dbReference type="KEGG" id="smo:SELMODRAFT_432438"/>
<name>D8TG02_SELML</name>
<dbReference type="InParanoid" id="D8TG02"/>
<reference evidence="2 3" key="1">
    <citation type="journal article" date="2011" name="Science">
        <title>The Selaginella genome identifies genetic changes associated with the evolution of vascular plants.</title>
        <authorList>
            <person name="Banks J.A."/>
            <person name="Nishiyama T."/>
            <person name="Hasebe M."/>
            <person name="Bowman J.L."/>
            <person name="Gribskov M."/>
            <person name="dePamphilis C."/>
            <person name="Albert V.A."/>
            <person name="Aono N."/>
            <person name="Aoyama T."/>
            <person name="Ambrose B.A."/>
            <person name="Ashton N.W."/>
            <person name="Axtell M.J."/>
            <person name="Barker E."/>
            <person name="Barker M.S."/>
            <person name="Bennetzen J.L."/>
            <person name="Bonawitz N.D."/>
            <person name="Chapple C."/>
            <person name="Cheng C."/>
            <person name="Correa L.G."/>
            <person name="Dacre M."/>
            <person name="DeBarry J."/>
            <person name="Dreyer I."/>
            <person name="Elias M."/>
            <person name="Engstrom E.M."/>
            <person name="Estelle M."/>
            <person name="Feng L."/>
            <person name="Finet C."/>
            <person name="Floyd S.K."/>
            <person name="Frommer W.B."/>
            <person name="Fujita T."/>
            <person name="Gramzow L."/>
            <person name="Gutensohn M."/>
            <person name="Harholt J."/>
            <person name="Hattori M."/>
            <person name="Heyl A."/>
            <person name="Hirai T."/>
            <person name="Hiwatashi Y."/>
            <person name="Ishikawa M."/>
            <person name="Iwata M."/>
            <person name="Karol K.G."/>
            <person name="Koehler B."/>
            <person name="Kolukisaoglu U."/>
            <person name="Kubo M."/>
            <person name="Kurata T."/>
            <person name="Lalonde S."/>
            <person name="Li K."/>
            <person name="Li Y."/>
            <person name="Litt A."/>
            <person name="Lyons E."/>
            <person name="Manning G."/>
            <person name="Maruyama T."/>
            <person name="Michael T.P."/>
            <person name="Mikami K."/>
            <person name="Miyazaki S."/>
            <person name="Morinaga S."/>
            <person name="Murata T."/>
            <person name="Mueller-Roeber B."/>
            <person name="Nelson D.R."/>
            <person name="Obara M."/>
            <person name="Oguri Y."/>
            <person name="Olmstead R.G."/>
            <person name="Onodera N."/>
            <person name="Petersen B.L."/>
            <person name="Pils B."/>
            <person name="Prigge M."/>
            <person name="Rensing S.A."/>
            <person name="Riano-Pachon D.M."/>
            <person name="Roberts A.W."/>
            <person name="Sato Y."/>
            <person name="Scheller H.V."/>
            <person name="Schulz B."/>
            <person name="Schulz C."/>
            <person name="Shakirov E.V."/>
            <person name="Shibagaki N."/>
            <person name="Shinohara N."/>
            <person name="Shippen D.E."/>
            <person name="Soerensen I."/>
            <person name="Sotooka R."/>
            <person name="Sugimoto N."/>
            <person name="Sugita M."/>
            <person name="Sumikawa N."/>
            <person name="Tanurdzic M."/>
            <person name="Theissen G."/>
            <person name="Ulvskov P."/>
            <person name="Wakazuki S."/>
            <person name="Weng J.K."/>
            <person name="Willats W.W."/>
            <person name="Wipf D."/>
            <person name="Wolf P.G."/>
            <person name="Yang L."/>
            <person name="Zimmer A.D."/>
            <person name="Zhu Q."/>
            <person name="Mitros T."/>
            <person name="Hellsten U."/>
            <person name="Loque D."/>
            <person name="Otillar R."/>
            <person name="Salamov A."/>
            <person name="Schmutz J."/>
            <person name="Shapiro H."/>
            <person name="Lindquist E."/>
            <person name="Lucas S."/>
            <person name="Rokhsar D."/>
            <person name="Grigoriev I.V."/>
        </authorList>
    </citation>
    <scope>NUCLEOTIDE SEQUENCE [LARGE SCALE GENOMIC DNA]</scope>
</reference>
<proteinExistence type="predicted"/>
<evidence type="ECO:0000256" key="1">
    <source>
        <dbReference type="SAM" id="MobiDB-lite"/>
    </source>
</evidence>
<keyword evidence="3" id="KW-1185">Reference proteome</keyword>
<dbReference type="AlphaFoldDB" id="D8TG02"/>
<dbReference type="HOGENOM" id="CLU_2214548_0_0_1"/>
<dbReference type="Gramene" id="EFJ04418">
    <property type="protein sequence ID" value="EFJ04418"/>
    <property type="gene ID" value="SELMODRAFT_432438"/>
</dbReference>
<organism evidence="3">
    <name type="scientific">Selaginella moellendorffii</name>
    <name type="common">Spikemoss</name>
    <dbReference type="NCBI Taxonomy" id="88036"/>
    <lineage>
        <taxon>Eukaryota</taxon>
        <taxon>Viridiplantae</taxon>
        <taxon>Streptophyta</taxon>
        <taxon>Embryophyta</taxon>
        <taxon>Tracheophyta</taxon>
        <taxon>Lycopodiopsida</taxon>
        <taxon>Selaginellales</taxon>
        <taxon>Selaginellaceae</taxon>
        <taxon>Selaginella</taxon>
    </lineage>
</organism>
<accession>D8TG02</accession>
<feature type="region of interest" description="Disordered" evidence="1">
    <location>
        <begin position="1"/>
        <end position="29"/>
    </location>
</feature>
<evidence type="ECO:0000313" key="2">
    <source>
        <dbReference type="EMBL" id="EFJ04418.1"/>
    </source>
</evidence>
<feature type="compositionally biased region" description="Low complexity" evidence="1">
    <location>
        <begin position="1"/>
        <end position="11"/>
    </location>
</feature>
<evidence type="ECO:0000313" key="3">
    <source>
        <dbReference type="Proteomes" id="UP000001514"/>
    </source>
</evidence>
<dbReference type="EMBL" id="GL377883">
    <property type="protein sequence ID" value="EFJ04418.1"/>
    <property type="molecule type" value="Genomic_DNA"/>
</dbReference>